<comment type="similarity">
    <text evidence="1">Belongs to the NifU family.</text>
</comment>
<dbReference type="AlphaFoldDB" id="A0A4Q8D0A3"/>
<proteinExistence type="inferred from homology"/>
<dbReference type="CDD" id="cd06664">
    <property type="entry name" value="IscU_like"/>
    <property type="match status" value="1"/>
</dbReference>
<evidence type="ECO:0000259" key="2">
    <source>
        <dbReference type="Pfam" id="PF01592"/>
    </source>
</evidence>
<reference evidence="3 4" key="1">
    <citation type="submission" date="2019-02" db="EMBL/GenBank/DDBJ databases">
        <title>Genomic Encyclopedia of Type Strains, Phase IV (KMG-IV): sequencing the most valuable type-strain genomes for metagenomic binning, comparative biology and taxonomic classification.</title>
        <authorList>
            <person name="Goeker M."/>
        </authorList>
    </citation>
    <scope>NUCLEOTIDE SEQUENCE [LARGE SCALE GENOMIC DNA]</scope>
    <source>
        <strain evidence="3 4">DSM 21056</strain>
    </source>
</reference>
<dbReference type="RefSeq" id="WP_130502941.1">
    <property type="nucleotide sequence ID" value="NZ_SHLI01000001.1"/>
</dbReference>
<organism evidence="3 4">
    <name type="scientific">Spiribacter vilamensis</name>
    <dbReference type="NCBI Taxonomy" id="531306"/>
    <lineage>
        <taxon>Bacteria</taxon>
        <taxon>Pseudomonadati</taxon>
        <taxon>Pseudomonadota</taxon>
        <taxon>Gammaproteobacteria</taxon>
        <taxon>Chromatiales</taxon>
        <taxon>Ectothiorhodospiraceae</taxon>
        <taxon>Spiribacter</taxon>
    </lineage>
</organism>
<dbReference type="GO" id="GO:0051536">
    <property type="term" value="F:iron-sulfur cluster binding"/>
    <property type="evidence" value="ECO:0007669"/>
    <property type="project" value="InterPro"/>
</dbReference>
<dbReference type="Gene3D" id="3.90.1010.10">
    <property type="match status" value="1"/>
</dbReference>
<protein>
    <submittedName>
        <fullName evidence="3">Nitrogen fixation NifU-like protein</fullName>
    </submittedName>
</protein>
<keyword evidence="4" id="KW-1185">Reference proteome</keyword>
<gene>
    <name evidence="3" type="ORF">EV698_0902</name>
</gene>
<dbReference type="PANTHER" id="PTHR10093">
    <property type="entry name" value="IRON-SULFUR CLUSTER ASSEMBLY ENZYME NIFU HOMOLOG"/>
    <property type="match status" value="1"/>
</dbReference>
<dbReference type="OrthoDB" id="9804157at2"/>
<dbReference type="EMBL" id="SHLI01000001">
    <property type="protein sequence ID" value="RZU98647.1"/>
    <property type="molecule type" value="Genomic_DNA"/>
</dbReference>
<sequence length="152" mass="16494">MTELSALYQAVVLDHNRSPRNFRAVEPHDYSADGKNPLCGDRVHVELRLDGDGRIEDIGFDGEGCAISMATASIMTEVLMGRTLDEARDISARFQGLVSGRGGELSVDGDSALEKLQALAGVRDYPMRVRCATLAWNTLQAALDSPDGQRTE</sequence>
<name>A0A4Q8D0A3_9GAMM</name>
<dbReference type="GO" id="GO:0005506">
    <property type="term" value="F:iron ion binding"/>
    <property type="evidence" value="ECO:0007669"/>
    <property type="project" value="InterPro"/>
</dbReference>
<dbReference type="SUPFAM" id="SSF82649">
    <property type="entry name" value="SufE/NifU"/>
    <property type="match status" value="1"/>
</dbReference>
<dbReference type="NCBIfam" id="TIGR01994">
    <property type="entry name" value="SUF_scaf_2"/>
    <property type="match status" value="1"/>
</dbReference>
<dbReference type="InterPro" id="IPR002871">
    <property type="entry name" value="NIF_FeS_clus_asmbl_NifU_N"/>
</dbReference>
<accession>A0A4Q8D0A3</accession>
<evidence type="ECO:0000256" key="1">
    <source>
        <dbReference type="ARBA" id="ARBA00006420"/>
    </source>
</evidence>
<dbReference type="Pfam" id="PF01592">
    <property type="entry name" value="NifU_N"/>
    <property type="match status" value="1"/>
</dbReference>
<dbReference type="FunFam" id="3.90.1010.10:FF:000002">
    <property type="entry name" value="Iron-sulfur cluster assembly scaffold protein NifU"/>
    <property type="match status" value="1"/>
</dbReference>
<dbReference type="GO" id="GO:0016226">
    <property type="term" value="P:iron-sulfur cluster assembly"/>
    <property type="evidence" value="ECO:0007669"/>
    <property type="project" value="InterPro"/>
</dbReference>
<feature type="domain" description="NIF system FeS cluster assembly NifU N-terminal" evidence="2">
    <location>
        <begin position="8"/>
        <end position="131"/>
    </location>
</feature>
<dbReference type="Proteomes" id="UP000292298">
    <property type="component" value="Unassembled WGS sequence"/>
</dbReference>
<evidence type="ECO:0000313" key="3">
    <source>
        <dbReference type="EMBL" id="RZU98647.1"/>
    </source>
</evidence>
<evidence type="ECO:0000313" key="4">
    <source>
        <dbReference type="Proteomes" id="UP000292298"/>
    </source>
</evidence>
<comment type="caution">
    <text evidence="3">The sequence shown here is derived from an EMBL/GenBank/DDBJ whole genome shotgun (WGS) entry which is preliminary data.</text>
</comment>